<organism evidence="1 2">
    <name type="scientific">Pseudomonas knackmussii (strain DSM 6978 / CCUG 54928 / LMG 23759 / B13)</name>
    <dbReference type="NCBI Taxonomy" id="1301098"/>
    <lineage>
        <taxon>Bacteria</taxon>
        <taxon>Pseudomonadati</taxon>
        <taxon>Pseudomonadota</taxon>
        <taxon>Gammaproteobacteria</taxon>
        <taxon>Pseudomonadales</taxon>
        <taxon>Pseudomonadaceae</taxon>
        <taxon>Pseudomonas</taxon>
    </lineage>
</organism>
<dbReference type="RefSeq" id="WP_043249144.1">
    <property type="nucleotide sequence ID" value="NZ_HG322950.1"/>
</dbReference>
<keyword evidence="2" id="KW-1185">Reference proteome</keyword>
<dbReference type="EMBL" id="HG322950">
    <property type="protein sequence ID" value="CDF82127.1"/>
    <property type="molecule type" value="Genomic_DNA"/>
</dbReference>
<dbReference type="HOGENOM" id="CLU_1132850_0_0_6"/>
<dbReference type="AlphaFoldDB" id="A0A024HCA6"/>
<accession>A0A024HCA6</accession>
<dbReference type="STRING" id="1301098.PKB_0759"/>
<dbReference type="Proteomes" id="UP000025241">
    <property type="component" value="Chromosome I"/>
</dbReference>
<gene>
    <name evidence="1" type="ORF">PKB_0759</name>
</gene>
<evidence type="ECO:0000313" key="1">
    <source>
        <dbReference type="EMBL" id="CDF82127.1"/>
    </source>
</evidence>
<sequence length="245" mass="26531">MQSGDDGLAKLAEKLHGVRDNLPSASEGTPNMPASDIRVKRNSGNINFGTQVNIGSTMSQEPLAQPQRRSLNDRVEEIAGIYGVDPRVVWREVLHTRFGVSSVTELSKTQFVEASQALDAYEAQLKGHLAESKEQNHVKRLVAEALQIANDRDVYPAMSRFCSREFGETVLNNLSPDQLKLVLKFLEEAAPATPVEPEPRASTAASASSASVRGVFLAEAKALVVQYPVHCGAIALVLMILGKVV</sequence>
<evidence type="ECO:0000313" key="2">
    <source>
        <dbReference type="Proteomes" id="UP000025241"/>
    </source>
</evidence>
<reference evidence="1 2" key="2">
    <citation type="submission" date="2014-05" db="EMBL/GenBank/DDBJ databases">
        <title>Genome sequence of the 3-chlorobenzoate degrading bacterium Pseudomonas knackmussii B13 shows multiple evidence for horizontal gene transfer.</title>
        <authorList>
            <person name="Miyazaki R."/>
            <person name="Bertelli C."/>
            <person name="Falquet L."/>
            <person name="Robinson-Rechavi M."/>
            <person name="Gharib W."/>
            <person name="Roy S."/>
            <person name="Van der Meer J.R."/>
        </authorList>
    </citation>
    <scope>NUCLEOTIDE SEQUENCE [LARGE SCALE GENOMIC DNA]</scope>
    <source>
        <strain evidence="1 2">B13</strain>
    </source>
</reference>
<protein>
    <submittedName>
        <fullName evidence="1">Uncharacterized protein</fullName>
    </submittedName>
</protein>
<dbReference type="OrthoDB" id="6857656at2"/>
<reference evidence="1 2" key="1">
    <citation type="submission" date="2013-03" db="EMBL/GenBank/DDBJ databases">
        <authorList>
            <person name="Linke B."/>
        </authorList>
    </citation>
    <scope>NUCLEOTIDE SEQUENCE [LARGE SCALE GENOMIC DNA]</scope>
    <source>
        <strain evidence="1 2">B13</strain>
    </source>
</reference>
<proteinExistence type="predicted"/>
<name>A0A024HCA6_PSEKB</name>
<dbReference type="KEGG" id="pkc:PKB_0759"/>